<organism evidence="2 3">
    <name type="scientific">Fluviicoccus keumensis</name>
    <dbReference type="NCBI Taxonomy" id="1435465"/>
    <lineage>
        <taxon>Bacteria</taxon>
        <taxon>Pseudomonadati</taxon>
        <taxon>Pseudomonadota</taxon>
        <taxon>Gammaproteobacteria</taxon>
        <taxon>Moraxellales</taxon>
        <taxon>Moraxellaceae</taxon>
        <taxon>Fluviicoccus</taxon>
    </lineage>
</organism>
<accession>A0A4Q7YN94</accession>
<dbReference type="Pfam" id="PF13689">
    <property type="entry name" value="DUF4154"/>
    <property type="match status" value="1"/>
</dbReference>
<dbReference type="InterPro" id="IPR025293">
    <property type="entry name" value="YfiR/HmsC-like"/>
</dbReference>
<protein>
    <submittedName>
        <fullName evidence="2">Uncharacterized protein DUF4154</fullName>
    </submittedName>
</protein>
<dbReference type="Proteomes" id="UP000292423">
    <property type="component" value="Unassembled WGS sequence"/>
</dbReference>
<feature type="chain" id="PRO_5020612246" evidence="1">
    <location>
        <begin position="25"/>
        <end position="179"/>
    </location>
</feature>
<evidence type="ECO:0000256" key="1">
    <source>
        <dbReference type="SAM" id="SignalP"/>
    </source>
</evidence>
<proteinExistence type="predicted"/>
<evidence type="ECO:0000313" key="3">
    <source>
        <dbReference type="Proteomes" id="UP000292423"/>
    </source>
</evidence>
<reference evidence="2 3" key="1">
    <citation type="submission" date="2019-02" db="EMBL/GenBank/DDBJ databases">
        <title>Genomic Encyclopedia of Type Strains, Phase IV (KMG-IV): sequencing the most valuable type-strain genomes for metagenomic binning, comparative biology and taxonomic classification.</title>
        <authorList>
            <person name="Goeker M."/>
        </authorList>
    </citation>
    <scope>NUCLEOTIDE SEQUENCE [LARGE SCALE GENOMIC DNA]</scope>
    <source>
        <strain evidence="2 3">DSM 105135</strain>
    </source>
</reference>
<feature type="signal peptide" evidence="1">
    <location>
        <begin position="1"/>
        <end position="24"/>
    </location>
</feature>
<keyword evidence="1" id="KW-0732">Signal</keyword>
<keyword evidence="3" id="KW-1185">Reference proteome</keyword>
<dbReference type="AlphaFoldDB" id="A0A4Q7YN94"/>
<dbReference type="EMBL" id="SHKX01000014">
    <property type="protein sequence ID" value="RZU38129.1"/>
    <property type="molecule type" value="Genomic_DNA"/>
</dbReference>
<name>A0A4Q7YN94_9GAMM</name>
<comment type="caution">
    <text evidence="2">The sequence shown here is derived from an EMBL/GenBank/DDBJ whole genome shotgun (WGS) entry which is preliminary data.</text>
</comment>
<gene>
    <name evidence="2" type="ORF">EV700_2706</name>
</gene>
<sequence>MPCKPPRALALLTLLMTTSLPLQAGEATEPAFKAAFLYYFSRYTEWPVLGNTFHLCILGPDTLGKALEPLTHKDIAGRPIVIQRVERKGLPAECNLLYITATEHEHLPEITGILAASPVLTVAEAGSYPNGQVMLRMRMENGILVFDANAALARKAGLTFSAKMLRLAHQTIGAGSDPQ</sequence>
<evidence type="ECO:0000313" key="2">
    <source>
        <dbReference type="EMBL" id="RZU38129.1"/>
    </source>
</evidence>
<dbReference type="RefSeq" id="WP_165391483.1">
    <property type="nucleotide sequence ID" value="NZ_SHKX01000014.1"/>
</dbReference>